<dbReference type="CDD" id="cd04301">
    <property type="entry name" value="NAT_SF"/>
    <property type="match status" value="1"/>
</dbReference>
<dbReference type="RefSeq" id="XP_016946056.3">
    <property type="nucleotide sequence ID" value="XM_017090567.3"/>
</dbReference>
<evidence type="ECO:0000259" key="18">
    <source>
        <dbReference type="PROSITE" id="PS51186"/>
    </source>
</evidence>
<keyword evidence="1" id="KW-0808">Transferase</keyword>
<evidence type="ECO:0000256" key="7">
    <source>
        <dbReference type="ARBA" id="ARBA00041220"/>
    </source>
</evidence>
<dbReference type="PROSITE" id="PS51186">
    <property type="entry name" value="GNAT"/>
    <property type="match status" value="1"/>
</dbReference>
<dbReference type="InterPro" id="IPR051646">
    <property type="entry name" value="NatB_acetyltransferase_subunit"/>
</dbReference>
<evidence type="ECO:0000256" key="3">
    <source>
        <dbReference type="ARBA" id="ARBA00025786"/>
    </source>
</evidence>
<dbReference type="EC" id="2.3.1.254" evidence="5"/>
<comment type="similarity">
    <text evidence="3">Belongs to the acetyltransferase family. ARD1 subfamily.</text>
</comment>
<keyword evidence="17" id="KW-0472">Membrane</keyword>
<comment type="catalytic activity">
    <reaction evidence="13">
        <text>N-terminal L-methionyl-L-aspartyl-[protein] + acetyl-CoA = N-terminal N(alpha)-acetyl-L-methionyl-L-aspartyl-[protein] + CoA + H(+)</text>
        <dbReference type="Rhea" id="RHEA:50480"/>
        <dbReference type="Rhea" id="RHEA-COMP:12692"/>
        <dbReference type="Rhea" id="RHEA-COMP:12693"/>
        <dbReference type="ChEBI" id="CHEBI:15378"/>
        <dbReference type="ChEBI" id="CHEBI:57287"/>
        <dbReference type="ChEBI" id="CHEBI:57288"/>
        <dbReference type="ChEBI" id="CHEBI:133045"/>
        <dbReference type="ChEBI" id="CHEBI:133063"/>
        <dbReference type="EC" id="2.3.1.254"/>
    </reaction>
</comment>
<dbReference type="GO" id="GO:0120518">
    <property type="term" value="F:protein N-terminal-methionine acetyltransferase activity"/>
    <property type="evidence" value="ECO:0007669"/>
    <property type="project" value="UniProtKB-EC"/>
</dbReference>
<keyword evidence="17" id="KW-1133">Transmembrane helix</keyword>
<dbReference type="PANTHER" id="PTHR45910">
    <property type="entry name" value="N-ALPHA-ACETYLTRANSFERASE 20"/>
    <property type="match status" value="1"/>
</dbReference>
<dbReference type="Gene3D" id="3.40.630.30">
    <property type="match status" value="1"/>
</dbReference>
<dbReference type="PANTHER" id="PTHR45910:SF1">
    <property type="entry name" value="N-ALPHA-ACETYLTRANSFERASE 20"/>
    <property type="match status" value="1"/>
</dbReference>
<evidence type="ECO:0000256" key="6">
    <source>
        <dbReference type="ARBA" id="ARBA00039529"/>
    </source>
</evidence>
<dbReference type="GO" id="GO:0031416">
    <property type="term" value="C:NatB complex"/>
    <property type="evidence" value="ECO:0007669"/>
    <property type="project" value="TreeGrafter"/>
</dbReference>
<evidence type="ECO:0000256" key="15">
    <source>
        <dbReference type="ARBA" id="ARBA00048177"/>
    </source>
</evidence>
<evidence type="ECO:0000256" key="17">
    <source>
        <dbReference type="SAM" id="Phobius"/>
    </source>
</evidence>
<dbReference type="SUPFAM" id="SSF55729">
    <property type="entry name" value="Acyl-CoA N-acyltransferases (Nat)"/>
    <property type="match status" value="1"/>
</dbReference>
<evidence type="ECO:0000313" key="20">
    <source>
        <dbReference type="RefSeq" id="XP_016946056.3"/>
    </source>
</evidence>
<evidence type="ECO:0000256" key="9">
    <source>
        <dbReference type="ARBA" id="ARBA00042702"/>
    </source>
</evidence>
<evidence type="ECO:0000256" key="8">
    <source>
        <dbReference type="ARBA" id="ARBA00042295"/>
    </source>
</evidence>
<comment type="catalytic activity">
    <reaction evidence="15">
        <text>N-terminal L-methionyl-L-glutaminyl-[protein] + acetyl-CoA = N-terminal N(alpha)-acetyl-L-methionyl-L-glutaminyl-[protein] + CoA + H(+)</text>
        <dbReference type="Rhea" id="RHEA:50492"/>
        <dbReference type="Rhea" id="RHEA-COMP:12698"/>
        <dbReference type="Rhea" id="RHEA-COMP:12699"/>
        <dbReference type="ChEBI" id="CHEBI:15378"/>
        <dbReference type="ChEBI" id="CHEBI:57287"/>
        <dbReference type="ChEBI" id="CHEBI:57288"/>
        <dbReference type="ChEBI" id="CHEBI:133361"/>
        <dbReference type="ChEBI" id="CHEBI:133362"/>
        <dbReference type="EC" id="2.3.1.254"/>
    </reaction>
</comment>
<evidence type="ECO:0000256" key="11">
    <source>
        <dbReference type="ARBA" id="ARBA00042743"/>
    </source>
</evidence>
<evidence type="ECO:0000256" key="2">
    <source>
        <dbReference type="ARBA" id="ARBA00023315"/>
    </source>
</evidence>
<feature type="domain" description="N-acetyltransferase" evidence="18">
    <location>
        <begin position="2"/>
        <end position="159"/>
    </location>
</feature>
<dbReference type="InterPro" id="IPR000182">
    <property type="entry name" value="GNAT_dom"/>
</dbReference>
<gene>
    <name evidence="20" type="primary">Naa20B</name>
</gene>
<protein>
    <recommendedName>
        <fullName evidence="6">N-alpha-acetyltransferase 20</fullName>
        <ecNumber evidence="5">2.3.1.254</ecNumber>
    </recommendedName>
    <alternativeName>
        <fullName evidence="10">Methionine N-acetyltransferase</fullName>
    </alternativeName>
    <alternativeName>
        <fullName evidence="7">N-acetyltransferase 5</fullName>
    </alternativeName>
    <alternativeName>
        <fullName evidence="11">N-terminal acetyltransferase B complex catalytic subunit NAA20</fullName>
    </alternativeName>
    <alternativeName>
        <fullName evidence="9">N-terminal acetyltransferase B complex catalytic subunit NAT5</fullName>
    </alternativeName>
    <alternativeName>
        <fullName evidence="8">NatB catalytic subunit</fullName>
    </alternativeName>
</protein>
<proteinExistence type="inferred from homology"/>
<comment type="catalytic activity">
    <reaction evidence="14">
        <text>N-terminal L-methionyl-L-asparaginyl-[protein] + acetyl-CoA = N-terminal N(alpha)-acetyl-L-methionyl-L-asparaginyl-[protein] + CoA + H(+)</text>
        <dbReference type="Rhea" id="RHEA:50484"/>
        <dbReference type="Rhea" id="RHEA-COMP:12694"/>
        <dbReference type="Rhea" id="RHEA-COMP:12695"/>
        <dbReference type="ChEBI" id="CHEBI:15378"/>
        <dbReference type="ChEBI" id="CHEBI:57287"/>
        <dbReference type="ChEBI" id="CHEBI:57288"/>
        <dbReference type="ChEBI" id="CHEBI:133356"/>
        <dbReference type="ChEBI" id="CHEBI:133358"/>
        <dbReference type="EC" id="2.3.1.254"/>
    </reaction>
</comment>
<evidence type="ECO:0000313" key="19">
    <source>
        <dbReference type="Proteomes" id="UP001652628"/>
    </source>
</evidence>
<keyword evidence="2" id="KW-0012">Acyltransferase</keyword>
<dbReference type="InterPro" id="IPR016181">
    <property type="entry name" value="Acyl_CoA_acyltransferase"/>
</dbReference>
<evidence type="ECO:0000256" key="16">
    <source>
        <dbReference type="ARBA" id="ARBA00048890"/>
    </source>
</evidence>
<dbReference type="Pfam" id="PF00583">
    <property type="entry name" value="Acetyltransf_1"/>
    <property type="match status" value="1"/>
</dbReference>
<name>A0AB39ZZD4_DROSZ</name>
<dbReference type="Proteomes" id="UP001652628">
    <property type="component" value="Chromosome 2L"/>
</dbReference>
<reference evidence="20" key="1">
    <citation type="submission" date="2025-08" db="UniProtKB">
        <authorList>
            <consortium name="RefSeq"/>
        </authorList>
    </citation>
    <scope>IDENTIFICATION</scope>
</reference>
<feature type="transmembrane region" description="Helical" evidence="17">
    <location>
        <begin position="181"/>
        <end position="202"/>
    </location>
</feature>
<evidence type="ECO:0000256" key="1">
    <source>
        <dbReference type="ARBA" id="ARBA00022679"/>
    </source>
</evidence>
<dbReference type="AlphaFoldDB" id="A0AB39ZZD4"/>
<comment type="function">
    <text evidence="12">Catalytic subunit of the NatB complex which catalyzes acetylation of the N-terminal methionine residues of peptides beginning with Met-Asp, Met-Glu, Met-Asn and Met-Gln. Proteins with cell cycle functions are overrepresented in the pool of NatB substrates. Required for maintaining the structure and function of actomyosin fibers and for proper cellular migration.</text>
</comment>
<keyword evidence="17" id="KW-0812">Transmembrane</keyword>
<keyword evidence="19" id="KW-1185">Reference proteome</keyword>
<sequence length="206" mass="24035">MSSPRDFVLEDLFKFNHIVLDPLVEVYSLPFLLPKILEYPELVLATDAPDDRLVGFILGTRIEDSTEHIGDGKDLSWSHGHVSALAVAHNYRNLGLATRLLSTLRDMMDRQKDLYMDLFVREKNKNAIRLYESLGYVKYRWLPQFYANDHGYDMRLPLSRDVDRISLEGILINKLYSFGSMLYYLFMLYLFGLKDILVYGIGRRLE</sequence>
<dbReference type="GeneID" id="108021729"/>
<evidence type="ECO:0000256" key="12">
    <source>
        <dbReference type="ARBA" id="ARBA00046112"/>
    </source>
</evidence>
<organism evidence="19 20">
    <name type="scientific">Drosophila suzukii</name>
    <name type="common">Spotted-wing drosophila fruit fly</name>
    <dbReference type="NCBI Taxonomy" id="28584"/>
    <lineage>
        <taxon>Eukaryota</taxon>
        <taxon>Metazoa</taxon>
        <taxon>Ecdysozoa</taxon>
        <taxon>Arthropoda</taxon>
        <taxon>Hexapoda</taxon>
        <taxon>Insecta</taxon>
        <taxon>Pterygota</taxon>
        <taxon>Neoptera</taxon>
        <taxon>Endopterygota</taxon>
        <taxon>Diptera</taxon>
        <taxon>Brachycera</taxon>
        <taxon>Muscomorpha</taxon>
        <taxon>Ephydroidea</taxon>
        <taxon>Drosophilidae</taxon>
        <taxon>Drosophila</taxon>
        <taxon>Sophophora</taxon>
    </lineage>
</organism>
<evidence type="ECO:0000256" key="4">
    <source>
        <dbReference type="ARBA" id="ARBA00038748"/>
    </source>
</evidence>
<evidence type="ECO:0000256" key="13">
    <source>
        <dbReference type="ARBA" id="ARBA00047385"/>
    </source>
</evidence>
<comment type="catalytic activity">
    <reaction evidence="16">
        <text>N-terminal L-methionyl-L-glutamyl-[protein] + acetyl-CoA = N-terminal N(alpha)-acetyl-L-methionyl-L-glutamyl-[protein] + CoA + H(+)</text>
        <dbReference type="Rhea" id="RHEA:50488"/>
        <dbReference type="Rhea" id="RHEA-COMP:12696"/>
        <dbReference type="Rhea" id="RHEA-COMP:12697"/>
        <dbReference type="ChEBI" id="CHEBI:15378"/>
        <dbReference type="ChEBI" id="CHEBI:57287"/>
        <dbReference type="ChEBI" id="CHEBI:57288"/>
        <dbReference type="ChEBI" id="CHEBI:133359"/>
        <dbReference type="ChEBI" id="CHEBI:133360"/>
        <dbReference type="EC" id="2.3.1.254"/>
    </reaction>
</comment>
<evidence type="ECO:0000256" key="14">
    <source>
        <dbReference type="ARBA" id="ARBA00047402"/>
    </source>
</evidence>
<comment type="subunit">
    <text evidence="4">Component of the N-terminal acetyltransferase B (NatB) complex which is composed of NAA20 and NAA25.</text>
</comment>
<accession>A0AB39ZZD4</accession>
<evidence type="ECO:0000256" key="5">
    <source>
        <dbReference type="ARBA" id="ARBA00039120"/>
    </source>
</evidence>
<evidence type="ECO:0000256" key="10">
    <source>
        <dbReference type="ARBA" id="ARBA00042723"/>
    </source>
</evidence>